<proteinExistence type="predicted"/>
<protein>
    <submittedName>
        <fullName evidence="3">Uncharacterized protein</fullName>
    </submittedName>
</protein>
<evidence type="ECO:0000256" key="1">
    <source>
        <dbReference type="SAM" id="Coils"/>
    </source>
</evidence>
<sequence length="239" mass="24548">MQEFQKLITPGHVAGHRARAALMPFYAPACVAYGAGIVLAVCAISGVGGSTLAMPAWFDRAFTADEAVYQRAAEAKAQAAMKAAEDRAEAERKAAEAKAQAQTAATASAPAIASASAPATMPVPAAPVAPVASAYTPSPVLLKAASEIAAMHPPKTPAEGIQANIEIDALITNIVNGDKAVSDRVVAGYGSCSKQADAIGERAVAESPDHRASPEAQLRQLDFRRTCVGALLNSLTEKE</sequence>
<dbReference type="Proteomes" id="UP000019760">
    <property type="component" value="Unassembled WGS sequence"/>
</dbReference>
<name>A0A023D3H1_ACIMT</name>
<evidence type="ECO:0000313" key="3">
    <source>
        <dbReference type="EMBL" id="GAJ28315.1"/>
    </source>
</evidence>
<keyword evidence="2" id="KW-0472">Membrane</keyword>
<dbReference type="EMBL" id="BAND01000018">
    <property type="protein sequence ID" value="GAJ28315.1"/>
    <property type="molecule type" value="Genomic_DNA"/>
</dbReference>
<gene>
    <name evidence="3" type="ORF">Amme_018_040</name>
</gene>
<feature type="transmembrane region" description="Helical" evidence="2">
    <location>
        <begin position="25"/>
        <end position="47"/>
    </location>
</feature>
<keyword evidence="4" id="KW-1185">Reference proteome</keyword>
<evidence type="ECO:0000256" key="2">
    <source>
        <dbReference type="SAM" id="Phobius"/>
    </source>
</evidence>
<feature type="coiled-coil region" evidence="1">
    <location>
        <begin position="73"/>
        <end position="107"/>
    </location>
</feature>
<keyword evidence="1" id="KW-0175">Coiled coil</keyword>
<dbReference type="RefSeq" id="WP_052511703.1">
    <property type="nucleotide sequence ID" value="NZ_BAND01000018.1"/>
</dbReference>
<accession>A0A023D3H1</accession>
<comment type="caution">
    <text evidence="3">The sequence shown here is derived from an EMBL/GenBank/DDBJ whole genome shotgun (WGS) entry which is preliminary data.</text>
</comment>
<organism evidence="3 4">
    <name type="scientific">Acidomonas methanolica NBRC 104435</name>
    <dbReference type="NCBI Taxonomy" id="1231351"/>
    <lineage>
        <taxon>Bacteria</taxon>
        <taxon>Pseudomonadati</taxon>
        <taxon>Pseudomonadota</taxon>
        <taxon>Alphaproteobacteria</taxon>
        <taxon>Acetobacterales</taxon>
        <taxon>Acetobacteraceae</taxon>
        <taxon>Acidomonas</taxon>
    </lineage>
</organism>
<reference evidence="3 4" key="2">
    <citation type="journal article" date="2014" name="FEMS Microbiol. Lett.">
        <title>Draft genomic DNA sequence of the facultatively methylotrophic bacterium Acidomonas methanolica type strain MB58.</title>
        <authorList>
            <person name="Higashiura N."/>
            <person name="Hadano H."/>
            <person name="Hirakawa H."/>
            <person name="Matsutani M."/>
            <person name="Takabe S."/>
            <person name="Matsushita K."/>
            <person name="Azuma Y."/>
        </authorList>
    </citation>
    <scope>NUCLEOTIDE SEQUENCE [LARGE SCALE GENOMIC DNA]</scope>
    <source>
        <strain evidence="3 4">MB58</strain>
    </source>
</reference>
<keyword evidence="2" id="KW-0812">Transmembrane</keyword>
<reference evidence="4" key="1">
    <citation type="journal article" date="2014" name="FEMS Microbiol. Lett.">
        <title>Draft Genomic DNA Sequence of the Facultatively Methylotrophic Bacterium Acidomonas methanolica type strain MB58.</title>
        <authorList>
            <person name="Higashiura N."/>
            <person name="Hadano H."/>
            <person name="Hirakawa H."/>
            <person name="Matsutani M."/>
            <person name="Takabe S."/>
            <person name="Matsushita K."/>
            <person name="Azuma Y."/>
        </authorList>
    </citation>
    <scope>NUCLEOTIDE SEQUENCE [LARGE SCALE GENOMIC DNA]</scope>
    <source>
        <strain evidence="4">MB58</strain>
    </source>
</reference>
<evidence type="ECO:0000313" key="4">
    <source>
        <dbReference type="Proteomes" id="UP000019760"/>
    </source>
</evidence>
<dbReference type="AlphaFoldDB" id="A0A023D3H1"/>
<keyword evidence="2" id="KW-1133">Transmembrane helix</keyword>